<dbReference type="KEGG" id="pya:PYCH_00350"/>
<dbReference type="Proteomes" id="UP000008386">
    <property type="component" value="Chromosome"/>
</dbReference>
<keyword evidence="2" id="KW-1185">Reference proteome</keyword>
<dbReference type="STRING" id="529709.PYCH_00350"/>
<accession>F8AFE1</accession>
<evidence type="ECO:0000313" key="2">
    <source>
        <dbReference type="Proteomes" id="UP000008386"/>
    </source>
</evidence>
<sequence>MDKNTFPHDYVLRKRECPWAPVLLYEAFHTITFYGNTFQTIC</sequence>
<dbReference type="HOGENOM" id="CLU_3245505_0_0_2"/>
<reference evidence="1 2" key="1">
    <citation type="journal article" date="2011" name="J. Bacteriol.">
        <title>Complete genome sequence of the obligate piezophilic hyperthermophilic archaeon Pyrococcus yayanosii CH1.</title>
        <authorList>
            <person name="Jun X."/>
            <person name="Lupeng L."/>
            <person name="Minjuan X."/>
            <person name="Oger P."/>
            <person name="Fengping W."/>
            <person name="Jebbar M."/>
            <person name="Xiang X."/>
        </authorList>
    </citation>
    <scope>NUCLEOTIDE SEQUENCE [LARGE SCALE GENOMIC DNA]</scope>
    <source>
        <strain evidence="2">CH1 / JCM 16557</strain>
    </source>
</reference>
<organism evidence="1 2">
    <name type="scientific">Pyrococcus yayanosii (strain CH1 / JCM 16557)</name>
    <dbReference type="NCBI Taxonomy" id="529709"/>
    <lineage>
        <taxon>Archaea</taxon>
        <taxon>Methanobacteriati</taxon>
        <taxon>Methanobacteriota</taxon>
        <taxon>Thermococci</taxon>
        <taxon>Thermococcales</taxon>
        <taxon>Thermococcaceae</taxon>
        <taxon>Pyrococcus</taxon>
    </lineage>
</organism>
<proteinExistence type="predicted"/>
<dbReference type="eggNOG" id="arCOG10871">
    <property type="taxonomic scope" value="Archaea"/>
</dbReference>
<dbReference type="AlphaFoldDB" id="F8AFE1"/>
<protein>
    <submittedName>
        <fullName evidence="1">Uncharacterized protein</fullName>
    </submittedName>
</protein>
<name>F8AFE1_PYRYC</name>
<evidence type="ECO:0000313" key="1">
    <source>
        <dbReference type="EMBL" id="AEH23748.1"/>
    </source>
</evidence>
<gene>
    <name evidence="1" type="ordered locus">PYCH_00350</name>
</gene>
<dbReference type="EMBL" id="CP002779">
    <property type="protein sequence ID" value="AEH23748.1"/>
    <property type="molecule type" value="Genomic_DNA"/>
</dbReference>